<reference evidence="3 4" key="1">
    <citation type="submission" date="2019-09" db="EMBL/GenBank/DDBJ databases">
        <title>Whole genome sequence of Vibrio fortis.</title>
        <authorList>
            <person name="Das S.K."/>
        </authorList>
    </citation>
    <scope>NUCLEOTIDE SEQUENCE [LARGE SCALE GENOMIC DNA]</scope>
    <source>
        <strain evidence="3 4">AN60</strain>
    </source>
</reference>
<dbReference type="PANTHER" id="PTHR43777:SF1">
    <property type="entry name" value="MOLYBDENUM COFACTOR CYTIDYLYLTRANSFERASE"/>
    <property type="match status" value="1"/>
</dbReference>
<dbReference type="InterPro" id="IPR025877">
    <property type="entry name" value="MobA-like_NTP_Trfase"/>
</dbReference>
<dbReference type="SUPFAM" id="SSF53448">
    <property type="entry name" value="Nucleotide-diphospho-sugar transferases"/>
    <property type="match status" value="1"/>
</dbReference>
<dbReference type="Proteomes" id="UP000326789">
    <property type="component" value="Unassembled WGS sequence"/>
</dbReference>
<accession>A0A5N3QV12</accession>
<dbReference type="PANTHER" id="PTHR43777">
    <property type="entry name" value="MOLYBDENUM COFACTOR CYTIDYLYLTRANSFERASE"/>
    <property type="match status" value="1"/>
</dbReference>
<dbReference type="RefSeq" id="WP_150873201.1">
    <property type="nucleotide sequence ID" value="NZ_VWSE01000010.1"/>
</dbReference>
<dbReference type="GO" id="GO:0016779">
    <property type="term" value="F:nucleotidyltransferase activity"/>
    <property type="evidence" value="ECO:0007669"/>
    <property type="project" value="UniProtKB-ARBA"/>
</dbReference>
<dbReference type="InterPro" id="IPR029044">
    <property type="entry name" value="Nucleotide-diphossugar_trans"/>
</dbReference>
<evidence type="ECO:0000313" key="4">
    <source>
        <dbReference type="Proteomes" id="UP000326789"/>
    </source>
</evidence>
<proteinExistence type="predicted"/>
<evidence type="ECO:0000313" key="3">
    <source>
        <dbReference type="EMBL" id="KAB0285501.1"/>
    </source>
</evidence>
<dbReference type="AlphaFoldDB" id="A0A5N3QV12"/>
<organism evidence="3 4">
    <name type="scientific">Vibrio fortis</name>
    <dbReference type="NCBI Taxonomy" id="212667"/>
    <lineage>
        <taxon>Bacteria</taxon>
        <taxon>Pseudomonadati</taxon>
        <taxon>Pseudomonadota</taxon>
        <taxon>Gammaproteobacteria</taxon>
        <taxon>Vibrionales</taxon>
        <taxon>Vibrionaceae</taxon>
        <taxon>Vibrio</taxon>
    </lineage>
</organism>
<dbReference type="CDD" id="cd04182">
    <property type="entry name" value="GT_2_like_f"/>
    <property type="match status" value="1"/>
</dbReference>
<gene>
    <name evidence="3" type="ORF">F2P58_23620</name>
</gene>
<evidence type="ECO:0000259" key="2">
    <source>
        <dbReference type="Pfam" id="PF12804"/>
    </source>
</evidence>
<keyword evidence="3" id="KW-0808">Transferase</keyword>
<comment type="caution">
    <text evidence="3">The sequence shown here is derived from an EMBL/GenBank/DDBJ whole genome shotgun (WGS) entry which is preliminary data.</text>
</comment>
<protein>
    <submittedName>
        <fullName evidence="3">Nucleotidyltransferase family protein</fullName>
    </submittedName>
</protein>
<dbReference type="Pfam" id="PF12804">
    <property type="entry name" value="NTP_transf_3"/>
    <property type="match status" value="1"/>
</dbReference>
<name>A0A5N3QV12_9VIBR</name>
<dbReference type="EMBL" id="VWSE01000010">
    <property type="protein sequence ID" value="KAB0285501.1"/>
    <property type="molecule type" value="Genomic_DNA"/>
</dbReference>
<dbReference type="Gene3D" id="3.90.550.10">
    <property type="entry name" value="Spore Coat Polysaccharide Biosynthesis Protein SpsA, Chain A"/>
    <property type="match status" value="1"/>
</dbReference>
<sequence length="195" mass="21098">MKLAIMILAAGQSQRFNGCKLLAQMSSGDSLLSHSVVNATTSQVGDVYVVTGRWHDDIEHAQRQALVPPCKLLYCSEWSLGIGHSIAYGVGCLADDYDAILVTLADQVALTPETFKLLVSEYDGSQIVCAQYAGQCGVPVLFPKRYFSKLTSLSGDSGAKKILHTEDTVKAIQIRSAEVDIDTKADLDRWNSLSA</sequence>
<feature type="domain" description="MobA-like NTP transferase" evidence="2">
    <location>
        <begin position="6"/>
        <end position="166"/>
    </location>
</feature>
<evidence type="ECO:0000256" key="1">
    <source>
        <dbReference type="ARBA" id="ARBA00022842"/>
    </source>
</evidence>
<keyword evidence="1" id="KW-0460">Magnesium</keyword>